<gene>
    <name evidence="3" type="ORF">KDM89_08425</name>
</gene>
<dbReference type="RefSeq" id="WP_212687508.1">
    <property type="nucleotide sequence ID" value="NZ_CAXBSD010000627.1"/>
</dbReference>
<dbReference type="SUPFAM" id="SSF51735">
    <property type="entry name" value="NAD(P)-binding Rossmann-fold domains"/>
    <property type="match status" value="1"/>
</dbReference>
<accession>A0A941DJZ5</accession>
<evidence type="ECO:0000256" key="1">
    <source>
        <dbReference type="ARBA" id="ARBA00006484"/>
    </source>
</evidence>
<dbReference type="Pfam" id="PF00106">
    <property type="entry name" value="adh_short"/>
    <property type="match status" value="1"/>
</dbReference>
<dbReference type="GO" id="GO:0016491">
    <property type="term" value="F:oxidoreductase activity"/>
    <property type="evidence" value="ECO:0007669"/>
    <property type="project" value="UniProtKB-KW"/>
</dbReference>
<dbReference type="PRINTS" id="PR00081">
    <property type="entry name" value="GDHRDH"/>
</dbReference>
<dbReference type="EMBL" id="JAGSPN010000005">
    <property type="protein sequence ID" value="MBR7782163.1"/>
    <property type="molecule type" value="Genomic_DNA"/>
</dbReference>
<keyword evidence="2" id="KW-0560">Oxidoreductase</keyword>
<dbReference type="AlphaFoldDB" id="A0A941DJZ5"/>
<evidence type="ECO:0000313" key="3">
    <source>
        <dbReference type="EMBL" id="MBR7782163.1"/>
    </source>
</evidence>
<dbReference type="InterPro" id="IPR002347">
    <property type="entry name" value="SDR_fam"/>
</dbReference>
<name>A0A941DJZ5_9BURK</name>
<dbReference type="Gene3D" id="3.40.50.720">
    <property type="entry name" value="NAD(P)-binding Rossmann-like Domain"/>
    <property type="match status" value="1"/>
</dbReference>
<protein>
    <submittedName>
        <fullName evidence="3">SDR family NAD(P)-dependent oxidoreductase</fullName>
    </submittedName>
</protein>
<evidence type="ECO:0000313" key="4">
    <source>
        <dbReference type="Proteomes" id="UP000680067"/>
    </source>
</evidence>
<comment type="caution">
    <text evidence="3">The sequence shown here is derived from an EMBL/GenBank/DDBJ whole genome shotgun (WGS) entry which is preliminary data.</text>
</comment>
<dbReference type="Proteomes" id="UP000680067">
    <property type="component" value="Unassembled WGS sequence"/>
</dbReference>
<evidence type="ECO:0000256" key="2">
    <source>
        <dbReference type="ARBA" id="ARBA00023002"/>
    </source>
</evidence>
<dbReference type="PANTHER" id="PTHR44196">
    <property type="entry name" value="DEHYDROGENASE/REDUCTASE SDR FAMILY MEMBER 7B"/>
    <property type="match status" value="1"/>
</dbReference>
<keyword evidence="4" id="KW-1185">Reference proteome</keyword>
<dbReference type="InterPro" id="IPR036291">
    <property type="entry name" value="NAD(P)-bd_dom_sf"/>
</dbReference>
<reference evidence="3" key="1">
    <citation type="submission" date="2021-04" db="EMBL/GenBank/DDBJ databases">
        <title>novel species isolated from subtropical streams in China.</title>
        <authorList>
            <person name="Lu H."/>
        </authorList>
    </citation>
    <scope>NUCLEOTIDE SEQUENCE</scope>
    <source>
        <strain evidence="3">LFS511W</strain>
    </source>
</reference>
<dbReference type="PANTHER" id="PTHR44196:SF1">
    <property type="entry name" value="DEHYDROGENASE_REDUCTASE SDR FAMILY MEMBER 7B"/>
    <property type="match status" value="1"/>
</dbReference>
<comment type="similarity">
    <text evidence="1">Belongs to the short-chain dehydrogenases/reductases (SDR) family.</text>
</comment>
<dbReference type="GO" id="GO:0016020">
    <property type="term" value="C:membrane"/>
    <property type="evidence" value="ECO:0007669"/>
    <property type="project" value="TreeGrafter"/>
</dbReference>
<proteinExistence type="inferred from homology"/>
<sequence>MNTPVTDWRGKRVWIIGASSGIGAETAKQLSAQGAKLALSARRKTLLEQVAASCHDALVLEADITDNATLQQANAELLAQWGGYDLVLIVSGTYHPMRAETFDLQAAQQTIDVNLKGVYQVLDNVLPVFLKQQSGGIGVVGSVAGLSGLPDALAYGPSKAALINLCESLYFDLHAKGVAVYMINPGFVDTPMTSVNKFTMPALMTPPQAATALIRGIMNGEFHIHFPRRFTNWLRFARLLPYRGYFYLIHKFTGL</sequence>
<organism evidence="3 4">
    <name type="scientific">Undibacterium luofuense</name>
    <dbReference type="NCBI Taxonomy" id="2828733"/>
    <lineage>
        <taxon>Bacteria</taxon>
        <taxon>Pseudomonadati</taxon>
        <taxon>Pseudomonadota</taxon>
        <taxon>Betaproteobacteria</taxon>
        <taxon>Burkholderiales</taxon>
        <taxon>Oxalobacteraceae</taxon>
        <taxon>Undibacterium</taxon>
    </lineage>
</organism>